<feature type="repeat" description="Solcar" evidence="8">
    <location>
        <begin position="965"/>
        <end position="1056"/>
    </location>
</feature>
<feature type="repeat" description="Solcar" evidence="8">
    <location>
        <begin position="1065"/>
        <end position="1149"/>
    </location>
</feature>
<keyword evidence="6" id="KW-1133">Transmembrane helix</keyword>
<feature type="repeat" description="Solcar" evidence="8">
    <location>
        <begin position="881"/>
        <end position="961"/>
    </location>
</feature>
<evidence type="ECO:0008006" key="11">
    <source>
        <dbReference type="Google" id="ProtNLM"/>
    </source>
</evidence>
<keyword evidence="4 8" id="KW-0812">Transmembrane</keyword>
<evidence type="ECO:0000256" key="8">
    <source>
        <dbReference type="PROSITE-ProRule" id="PRU00282"/>
    </source>
</evidence>
<evidence type="ECO:0000313" key="10">
    <source>
        <dbReference type="Proteomes" id="UP000092460"/>
    </source>
</evidence>
<keyword evidence="5" id="KW-0677">Repeat</keyword>
<reference evidence="10" key="1">
    <citation type="submission" date="2015-01" db="EMBL/GenBank/DDBJ databases">
        <authorList>
            <person name="Aksoy S."/>
            <person name="Warren W."/>
            <person name="Wilson R.K."/>
        </authorList>
    </citation>
    <scope>NUCLEOTIDE SEQUENCE [LARGE SCALE GENOMIC DNA]</scope>
    <source>
        <strain evidence="10">IAEA</strain>
    </source>
</reference>
<feature type="repeat" description="Solcar" evidence="8">
    <location>
        <begin position="754"/>
        <end position="838"/>
    </location>
</feature>
<feature type="repeat" description="Solcar" evidence="8">
    <location>
        <begin position="290"/>
        <end position="369"/>
    </location>
</feature>
<evidence type="ECO:0000256" key="1">
    <source>
        <dbReference type="ARBA" id="ARBA00004141"/>
    </source>
</evidence>
<dbReference type="PROSITE" id="PS50920">
    <property type="entry name" value="SOLCAR"/>
    <property type="match status" value="12"/>
</dbReference>
<dbReference type="EnsemblMetazoa" id="GPPI020620-RA">
    <property type="protein sequence ID" value="GPPI020620-PA"/>
    <property type="gene ID" value="GPPI020620"/>
</dbReference>
<evidence type="ECO:0000256" key="4">
    <source>
        <dbReference type="ARBA" id="ARBA00022692"/>
    </source>
</evidence>
<accession>A0A1B0B6P8</accession>
<feature type="repeat" description="Solcar" evidence="8">
    <location>
        <begin position="476"/>
        <end position="560"/>
    </location>
</feature>
<organism evidence="9 10">
    <name type="scientific">Glossina palpalis gambiensis</name>
    <dbReference type="NCBI Taxonomy" id="67801"/>
    <lineage>
        <taxon>Eukaryota</taxon>
        <taxon>Metazoa</taxon>
        <taxon>Ecdysozoa</taxon>
        <taxon>Arthropoda</taxon>
        <taxon>Hexapoda</taxon>
        <taxon>Insecta</taxon>
        <taxon>Pterygota</taxon>
        <taxon>Neoptera</taxon>
        <taxon>Endopterygota</taxon>
        <taxon>Diptera</taxon>
        <taxon>Brachycera</taxon>
        <taxon>Muscomorpha</taxon>
        <taxon>Hippoboscoidea</taxon>
        <taxon>Glossinidae</taxon>
        <taxon>Glossina</taxon>
    </lineage>
</organism>
<dbReference type="Pfam" id="PF00153">
    <property type="entry name" value="Mito_carr"/>
    <property type="match status" value="12"/>
</dbReference>
<dbReference type="Proteomes" id="UP000092460">
    <property type="component" value="Unassembled WGS sequence"/>
</dbReference>
<dbReference type="InterPro" id="IPR018108">
    <property type="entry name" value="MCP_transmembrane"/>
</dbReference>
<dbReference type="GO" id="GO:0016020">
    <property type="term" value="C:membrane"/>
    <property type="evidence" value="ECO:0007669"/>
    <property type="project" value="UniProtKB-SubCell"/>
</dbReference>
<feature type="repeat" description="Solcar" evidence="8">
    <location>
        <begin position="95"/>
        <end position="186"/>
    </location>
</feature>
<evidence type="ECO:0000256" key="6">
    <source>
        <dbReference type="ARBA" id="ARBA00022989"/>
    </source>
</evidence>
<dbReference type="InterPro" id="IPR050391">
    <property type="entry name" value="Mito_Metabolite_Transporter"/>
</dbReference>
<evidence type="ECO:0000256" key="2">
    <source>
        <dbReference type="ARBA" id="ARBA00006375"/>
    </source>
</evidence>
<dbReference type="EMBL" id="JXJN01009184">
    <property type="status" value="NOT_ANNOTATED_CDS"/>
    <property type="molecule type" value="Genomic_DNA"/>
</dbReference>
<feature type="repeat" description="Solcar" evidence="8">
    <location>
        <begin position="195"/>
        <end position="279"/>
    </location>
</feature>
<feature type="repeat" description="Solcar" evidence="8">
    <location>
        <begin position="12"/>
        <end position="91"/>
    </location>
</feature>
<evidence type="ECO:0000313" key="9">
    <source>
        <dbReference type="EnsemblMetazoa" id="GPPI020620-PA"/>
    </source>
</evidence>
<feature type="repeat" description="Solcar" evidence="8">
    <location>
        <begin position="568"/>
        <end position="647"/>
    </location>
</feature>
<evidence type="ECO:0000256" key="3">
    <source>
        <dbReference type="ARBA" id="ARBA00022448"/>
    </source>
</evidence>
<feature type="repeat" description="Solcar" evidence="8">
    <location>
        <begin position="655"/>
        <end position="742"/>
    </location>
</feature>
<keyword evidence="7 8" id="KW-0472">Membrane</keyword>
<dbReference type="SUPFAM" id="SSF103506">
    <property type="entry name" value="Mitochondrial carrier"/>
    <property type="match status" value="4"/>
</dbReference>
<reference evidence="9" key="2">
    <citation type="submission" date="2020-05" db="UniProtKB">
        <authorList>
            <consortium name="EnsemblMetazoa"/>
        </authorList>
    </citation>
    <scope>IDENTIFICATION</scope>
    <source>
        <strain evidence="9">IAEA</strain>
    </source>
</reference>
<proteinExistence type="inferred from homology"/>
<dbReference type="VEuPathDB" id="VectorBase:GPPI020620"/>
<dbReference type="InterPro" id="IPR023395">
    <property type="entry name" value="MCP_dom_sf"/>
</dbReference>
<comment type="similarity">
    <text evidence="2">Belongs to the mitochondrial carrier (TC 2.A.29) family.</text>
</comment>
<dbReference type="AlphaFoldDB" id="A0A1B0B6P8"/>
<dbReference type="PROSITE" id="PS51257">
    <property type="entry name" value="PROKAR_LIPOPROTEIN"/>
    <property type="match status" value="1"/>
</dbReference>
<evidence type="ECO:0000256" key="7">
    <source>
        <dbReference type="ARBA" id="ARBA00023136"/>
    </source>
</evidence>
<name>A0A1B0B6P8_9MUSC</name>
<keyword evidence="3" id="KW-0813">Transport</keyword>
<protein>
    <recommendedName>
        <fullName evidence="11">Mitochondrial dicarboxylate carrier</fullName>
    </recommendedName>
</protein>
<feature type="repeat" description="Solcar" evidence="8">
    <location>
        <begin position="377"/>
        <end position="464"/>
    </location>
</feature>
<dbReference type="STRING" id="67801.A0A1B0B6P8"/>
<comment type="subcellular location">
    <subcellularLocation>
        <location evidence="1">Membrane</location>
        <topology evidence="1">Multi-pass membrane protein</topology>
    </subcellularLocation>
</comment>
<keyword evidence="10" id="KW-1185">Reference proteome</keyword>
<dbReference type="Gene3D" id="1.50.40.10">
    <property type="entry name" value="Mitochondrial carrier domain"/>
    <property type="match status" value="4"/>
</dbReference>
<dbReference type="PANTHER" id="PTHR45618">
    <property type="entry name" value="MITOCHONDRIAL DICARBOXYLATE CARRIER-RELATED"/>
    <property type="match status" value="1"/>
</dbReference>
<evidence type="ECO:0000256" key="5">
    <source>
        <dbReference type="ARBA" id="ARBA00022737"/>
    </source>
</evidence>
<dbReference type="FunFam" id="1.50.40.10:FF:000077">
    <property type="entry name" value="Mitochondrial dicarboxylate carrier"/>
    <property type="match status" value="1"/>
</dbReference>
<sequence length="1158" mass="128148">MALVADKTKREGRWYFGGLASAGAACCTHPLDLIKVTLQTQQGKLSAVQITIKILREQGIFALYNGLSASILRQLTYSLTRFGIYESGKSLVPTDTFAGKVILAALSGTAGGIVGTPADMVNVRMQNDVKLPPEQRRNYKNAVDGLIKVYRNEGFVRLFSGATTATSRGVLMTVGQIAFYDQIKSMLLKTAYFEDDTFTHFTASLAAGAIATTLTQPLDVLKTRSMNAKPGEFEGLWHIVKYTARLGPLGFFKGYVPAFVRLGPHTVITFMLLEQLRLNFGKTPAKNRRPRWYFGGVAAVIAGAATFPLDTIKVVLQTRPGNLPATRVISKLIRENGILSLYRGLTGSLLRNMSNAGIRYCVYETCDSHICTRTTSEKVMLTGMAATIGGLVGSPADMVCVHMQNDLNLPYHKRRNYKNAVEGLRHVVQRGGFKKLFRGVGLSTCRSVLMTVGQLAFLDQMEDIKQILLRIGIHNNEYFTRYLSSLIVSSITTSVYQPIDVLKARSMAAKKGEYKNMIDVYESTVSQGKRVFWRGYIPASLRLGPQILINFMIVDKLLEHYDKGKRQVRWYFGGIAAAGAACCTHPLDTIKVALQTQLGQLTATEITIKIVREHGIIGLYRGLSASVLRNLTYSITRFGLYETGKTYVPTDTLLARVLLAGFSGTIGGFLGIPADMVNVRMQADLAFPPEQRRKYKHGLDGIRRVFKEEGFTKLFAGGTTATSRSILMTITQTAFYDHVNQIKIMLTKTPYFEDNWFTHCTAVMVASAISTSIFQPVDIIKTRSQSSRPMEHKSLGEIIRYTGCKGPSGFYKGYLPSFLRLGPQTLITFMIVEKLRENFGRLPDESYTPSFLRLGPHTIITLMTPEELRKNFDSLSDDRSSRWYFGGLSSAAAVSVTHPLDLIKVHLQTQQLPKKSLRQTIVNIYENGGLLGFYQGISASVLRQLTSTMTRFGIYETGKRHIDSSKVSHSIALAMSAGFLGGLIGVPTDVVNVRMQNDIKLPAGQQRNYKHVFDGFLRIIQEEGARKLLTGAPVAIGRGMLLTISQNLVYDISKGYLLRELHFDDNIGVHFTCSLTSGGCATLATQPLDVVKTRLMNAKAGEYDSYLSVITHIGRIGPFGFYKGFIPAFARIGPHTVLTFLMMEQLRLHFGCPPVNAD</sequence>